<evidence type="ECO:0000313" key="1">
    <source>
        <dbReference type="EMBL" id="MPD02782.1"/>
    </source>
</evidence>
<accession>A0A5B7JXP1</accession>
<dbReference type="AlphaFoldDB" id="A0A5B7JXP1"/>
<gene>
    <name evidence="1" type="ORF">E2C01_098387</name>
</gene>
<evidence type="ECO:0000313" key="2">
    <source>
        <dbReference type="Proteomes" id="UP000324222"/>
    </source>
</evidence>
<protein>
    <submittedName>
        <fullName evidence="1">Uncharacterized protein</fullName>
    </submittedName>
</protein>
<comment type="caution">
    <text evidence="1">The sequence shown here is derived from an EMBL/GenBank/DDBJ whole genome shotgun (WGS) entry which is preliminary data.</text>
</comment>
<name>A0A5B7JXP1_PORTR</name>
<proteinExistence type="predicted"/>
<sequence>MMAYADIDEGERLAGWRATLAARRSGNLPLLVSVLLTRHFYYHYFNIFA</sequence>
<keyword evidence="2" id="KW-1185">Reference proteome</keyword>
<organism evidence="1 2">
    <name type="scientific">Portunus trituberculatus</name>
    <name type="common">Swimming crab</name>
    <name type="synonym">Neptunus trituberculatus</name>
    <dbReference type="NCBI Taxonomy" id="210409"/>
    <lineage>
        <taxon>Eukaryota</taxon>
        <taxon>Metazoa</taxon>
        <taxon>Ecdysozoa</taxon>
        <taxon>Arthropoda</taxon>
        <taxon>Crustacea</taxon>
        <taxon>Multicrustacea</taxon>
        <taxon>Malacostraca</taxon>
        <taxon>Eumalacostraca</taxon>
        <taxon>Eucarida</taxon>
        <taxon>Decapoda</taxon>
        <taxon>Pleocyemata</taxon>
        <taxon>Brachyura</taxon>
        <taxon>Eubrachyura</taxon>
        <taxon>Portunoidea</taxon>
        <taxon>Portunidae</taxon>
        <taxon>Portuninae</taxon>
        <taxon>Portunus</taxon>
    </lineage>
</organism>
<dbReference type="Proteomes" id="UP000324222">
    <property type="component" value="Unassembled WGS sequence"/>
</dbReference>
<reference evidence="1 2" key="1">
    <citation type="submission" date="2019-05" db="EMBL/GenBank/DDBJ databases">
        <title>Another draft genome of Portunus trituberculatus and its Hox gene families provides insights of decapod evolution.</title>
        <authorList>
            <person name="Jeong J.-H."/>
            <person name="Song I."/>
            <person name="Kim S."/>
            <person name="Choi T."/>
            <person name="Kim D."/>
            <person name="Ryu S."/>
            <person name="Kim W."/>
        </authorList>
    </citation>
    <scope>NUCLEOTIDE SEQUENCE [LARGE SCALE GENOMIC DNA]</scope>
    <source>
        <tissue evidence="1">Muscle</tissue>
    </source>
</reference>
<dbReference type="EMBL" id="VSRR010133080">
    <property type="protein sequence ID" value="MPD02782.1"/>
    <property type="molecule type" value="Genomic_DNA"/>
</dbReference>